<dbReference type="InterPro" id="IPR014509">
    <property type="entry name" value="YjdF-like"/>
</dbReference>
<accession>A0ABS8NIR2</accession>
<proteinExistence type="predicted"/>
<dbReference type="RefSeq" id="WP_230274408.1">
    <property type="nucleotide sequence ID" value="NZ_JAJKFW010000024.1"/>
</dbReference>
<evidence type="ECO:0000256" key="1">
    <source>
        <dbReference type="SAM" id="Phobius"/>
    </source>
</evidence>
<keyword evidence="3" id="KW-1185">Reference proteome</keyword>
<dbReference type="Proteomes" id="UP001430306">
    <property type="component" value="Unassembled WGS sequence"/>
</dbReference>
<dbReference type="PIRSF" id="PIRSF020606">
    <property type="entry name" value="UCP020606"/>
    <property type="match status" value="1"/>
</dbReference>
<sequence length="222" mass="25094">MNVRRGLKHLDRQKAVVLATLGCMLLSLYRAPYPNEQWLQHIPTIGMLGGLWWSSSQARLSSIAFTSAIAFVLMHILGARWIYSFVPYDDWSQSLFGGSLSERMAWQRNHYDRLVHFASGLLGVPVAFDVLSKKLRDPIRETRPSLSNGWLWFLSASIVLAVGAAYEVLEWQIAMFFSPAQAEAYNGQQGDMWDAQKDLLLAGLGSLSAIGIHRIWLELKRE</sequence>
<keyword evidence="1" id="KW-0812">Transmembrane</keyword>
<feature type="transmembrane region" description="Helical" evidence="1">
    <location>
        <begin position="199"/>
        <end position="217"/>
    </location>
</feature>
<name>A0ABS8NIR2_9BACT</name>
<reference evidence="2" key="1">
    <citation type="submission" date="2021-11" db="EMBL/GenBank/DDBJ databases">
        <title>Genome sequence.</title>
        <authorList>
            <person name="Sun Q."/>
        </authorList>
    </citation>
    <scope>NUCLEOTIDE SEQUENCE</scope>
    <source>
        <strain evidence="2">JC740</strain>
    </source>
</reference>
<evidence type="ECO:0000313" key="3">
    <source>
        <dbReference type="Proteomes" id="UP001430306"/>
    </source>
</evidence>
<dbReference type="EMBL" id="JAJKFW010000024">
    <property type="protein sequence ID" value="MCC9643458.1"/>
    <property type="molecule type" value="Genomic_DNA"/>
</dbReference>
<protein>
    <submittedName>
        <fullName evidence="2">DUF2238 domain-containing protein</fullName>
    </submittedName>
</protein>
<dbReference type="InterPro" id="IPR058534">
    <property type="entry name" value="YjdF"/>
</dbReference>
<feature type="transmembrane region" description="Helical" evidence="1">
    <location>
        <begin position="62"/>
        <end position="83"/>
    </location>
</feature>
<keyword evidence="1" id="KW-0472">Membrane</keyword>
<organism evidence="2 3">
    <name type="scientific">Rhodopirellula halodulae</name>
    <dbReference type="NCBI Taxonomy" id="2894198"/>
    <lineage>
        <taxon>Bacteria</taxon>
        <taxon>Pseudomonadati</taxon>
        <taxon>Planctomycetota</taxon>
        <taxon>Planctomycetia</taxon>
        <taxon>Pirellulales</taxon>
        <taxon>Pirellulaceae</taxon>
        <taxon>Rhodopirellula</taxon>
    </lineage>
</organism>
<comment type="caution">
    <text evidence="2">The sequence shown here is derived from an EMBL/GenBank/DDBJ whole genome shotgun (WGS) entry which is preliminary data.</text>
</comment>
<feature type="transmembrane region" description="Helical" evidence="1">
    <location>
        <begin position="151"/>
        <end position="169"/>
    </location>
</feature>
<keyword evidence="1" id="KW-1133">Transmembrane helix</keyword>
<gene>
    <name evidence="2" type="ORF">LOC71_14330</name>
</gene>
<dbReference type="Pfam" id="PF09997">
    <property type="entry name" value="DUF2238"/>
    <property type="match status" value="1"/>
</dbReference>
<evidence type="ECO:0000313" key="2">
    <source>
        <dbReference type="EMBL" id="MCC9643458.1"/>
    </source>
</evidence>
<feature type="transmembrane region" description="Helical" evidence="1">
    <location>
        <begin position="114"/>
        <end position="131"/>
    </location>
</feature>